<protein>
    <submittedName>
        <fullName evidence="2 3">Uncharacterized protein</fullName>
    </submittedName>
</protein>
<sequence length="288" mass="32034">MAVVKMLTRKKFGKGALEATMHSAWGSDWEVVFRELEPNLFLLQAFCLGDWKRIMEDDVWIQIHNIPPVFRTQTMIKQLASRVGEVLAIDAAAVPTSRGDFFRVRRRTKDMQFGMWMLADETLWRPDTPGMRSGRGFGGQGGGRGGHSSGSRGGRFEGRGRDGERVFCKWWPQQPTNSGGRKRSSTDAGLHDDDDLTNTTSSPLKTPSNSKPEEHGNASAKKHLDMDAASQMENMERIPPPPPQYITPREQKKMSKTKGGDVKNKGVTNASTSNAGSVASLEEDRREQ</sequence>
<feature type="compositionally biased region" description="Gly residues" evidence="1">
    <location>
        <begin position="133"/>
        <end position="153"/>
    </location>
</feature>
<feature type="compositionally biased region" description="Basic and acidic residues" evidence="1">
    <location>
        <begin position="211"/>
        <end position="226"/>
    </location>
</feature>
<dbReference type="OrthoDB" id="1750606at2759"/>
<organism evidence="2">
    <name type="scientific">Brachypodium distachyon</name>
    <name type="common">Purple false brome</name>
    <name type="synonym">Trachynia distachya</name>
    <dbReference type="NCBI Taxonomy" id="15368"/>
    <lineage>
        <taxon>Eukaryota</taxon>
        <taxon>Viridiplantae</taxon>
        <taxon>Streptophyta</taxon>
        <taxon>Embryophyta</taxon>
        <taxon>Tracheophyta</taxon>
        <taxon>Spermatophyta</taxon>
        <taxon>Magnoliopsida</taxon>
        <taxon>Liliopsida</taxon>
        <taxon>Poales</taxon>
        <taxon>Poaceae</taxon>
        <taxon>BOP clade</taxon>
        <taxon>Pooideae</taxon>
        <taxon>Stipodae</taxon>
        <taxon>Brachypodieae</taxon>
        <taxon>Brachypodium</taxon>
    </lineage>
</organism>
<dbReference type="InParanoid" id="A0A2K2DPD7"/>
<gene>
    <name evidence="2" type="ORF">BRADI_1g44976v3</name>
</gene>
<evidence type="ECO:0000313" key="3">
    <source>
        <dbReference type="EnsemblPlants" id="PNT76144"/>
    </source>
</evidence>
<dbReference type="EMBL" id="CM000880">
    <property type="protein sequence ID" value="PNT76144.1"/>
    <property type="molecule type" value="Genomic_DNA"/>
</dbReference>
<accession>A0A2K2DPD7</accession>
<feature type="compositionally biased region" description="Polar residues" evidence="1">
    <location>
        <begin position="197"/>
        <end position="210"/>
    </location>
</feature>
<dbReference type="Gramene" id="PNT76144">
    <property type="protein sequence ID" value="PNT76144"/>
    <property type="gene ID" value="BRADI_1g44976v3"/>
</dbReference>
<evidence type="ECO:0000313" key="4">
    <source>
        <dbReference type="Proteomes" id="UP000008810"/>
    </source>
</evidence>
<reference evidence="3" key="3">
    <citation type="submission" date="2018-08" db="UniProtKB">
        <authorList>
            <consortium name="EnsemblPlants"/>
        </authorList>
    </citation>
    <scope>IDENTIFICATION</scope>
    <source>
        <strain evidence="3">cv. Bd21</strain>
    </source>
</reference>
<proteinExistence type="predicted"/>
<evidence type="ECO:0000313" key="2">
    <source>
        <dbReference type="EMBL" id="PNT76144.1"/>
    </source>
</evidence>
<evidence type="ECO:0000256" key="1">
    <source>
        <dbReference type="SAM" id="MobiDB-lite"/>
    </source>
</evidence>
<name>A0A2K2DPD7_BRADI</name>
<feature type="compositionally biased region" description="Basic and acidic residues" evidence="1">
    <location>
        <begin position="249"/>
        <end position="264"/>
    </location>
</feature>
<dbReference type="EnsemblPlants" id="PNT76144">
    <property type="protein sequence ID" value="PNT76144"/>
    <property type="gene ID" value="BRADI_1g44976v3"/>
</dbReference>
<feature type="region of interest" description="Disordered" evidence="1">
    <location>
        <begin position="125"/>
        <end position="288"/>
    </location>
</feature>
<reference evidence="2 3" key="1">
    <citation type="journal article" date="2010" name="Nature">
        <title>Genome sequencing and analysis of the model grass Brachypodium distachyon.</title>
        <authorList>
            <consortium name="International Brachypodium Initiative"/>
        </authorList>
    </citation>
    <scope>NUCLEOTIDE SEQUENCE [LARGE SCALE GENOMIC DNA]</scope>
    <source>
        <strain evidence="2 3">Bd21</strain>
    </source>
</reference>
<dbReference type="AlphaFoldDB" id="A0A2K2DPD7"/>
<reference evidence="2" key="2">
    <citation type="submission" date="2017-06" db="EMBL/GenBank/DDBJ databases">
        <title>WGS assembly of Brachypodium distachyon.</title>
        <authorList>
            <consortium name="The International Brachypodium Initiative"/>
            <person name="Lucas S."/>
            <person name="Harmon-Smith M."/>
            <person name="Lail K."/>
            <person name="Tice H."/>
            <person name="Grimwood J."/>
            <person name="Bruce D."/>
            <person name="Barry K."/>
            <person name="Shu S."/>
            <person name="Lindquist E."/>
            <person name="Wang M."/>
            <person name="Pitluck S."/>
            <person name="Vogel J.P."/>
            <person name="Garvin D.F."/>
            <person name="Mockler T.C."/>
            <person name="Schmutz J."/>
            <person name="Rokhsar D."/>
            <person name="Bevan M.W."/>
        </authorList>
    </citation>
    <scope>NUCLEOTIDE SEQUENCE</scope>
    <source>
        <strain evidence="2">Bd21</strain>
    </source>
</reference>
<dbReference type="FunCoup" id="A0A2K2DPD7">
    <property type="interactions" value="1"/>
</dbReference>
<dbReference type="Proteomes" id="UP000008810">
    <property type="component" value="Chromosome 1"/>
</dbReference>
<feature type="compositionally biased region" description="Basic and acidic residues" evidence="1">
    <location>
        <begin position="154"/>
        <end position="167"/>
    </location>
</feature>
<feature type="compositionally biased region" description="Polar residues" evidence="1">
    <location>
        <begin position="266"/>
        <end position="277"/>
    </location>
</feature>
<keyword evidence="4" id="KW-1185">Reference proteome</keyword>